<reference evidence="2 3" key="1">
    <citation type="submission" date="2019-05" db="EMBL/GenBank/DDBJ databases">
        <title>Emergence of the Ug99 lineage of the wheat stem rust pathogen through somatic hybridization.</title>
        <authorList>
            <person name="Li F."/>
            <person name="Upadhyaya N.M."/>
            <person name="Sperschneider J."/>
            <person name="Matny O."/>
            <person name="Nguyen-Phuc H."/>
            <person name="Mago R."/>
            <person name="Raley C."/>
            <person name="Miller M.E."/>
            <person name="Silverstein K.A.T."/>
            <person name="Henningsen E."/>
            <person name="Hirsch C.D."/>
            <person name="Visser B."/>
            <person name="Pretorius Z.A."/>
            <person name="Steffenson B.J."/>
            <person name="Schwessinger B."/>
            <person name="Dodds P.N."/>
            <person name="Figueroa M."/>
        </authorList>
    </citation>
    <scope>NUCLEOTIDE SEQUENCE [LARGE SCALE GENOMIC DNA]</scope>
    <source>
        <strain evidence="2 3">Ug99</strain>
    </source>
</reference>
<dbReference type="AlphaFoldDB" id="A0A5B0NLL0"/>
<dbReference type="EMBL" id="VDEP01000405">
    <property type="protein sequence ID" value="KAA1088828.1"/>
    <property type="molecule type" value="Genomic_DNA"/>
</dbReference>
<comment type="caution">
    <text evidence="2">The sequence shown here is derived from an EMBL/GenBank/DDBJ whole genome shotgun (WGS) entry which is preliminary data.</text>
</comment>
<sequence>MHNPRDARAANNASTDIEMTSASSRRICPPVTPATEPIKAEQQRLLQQTAKEMQLALADLQELRGQVTTIEAGQLTRKEPLPVKSYASTAAKPKAPPPLLPRPKWLRPVRVSQ</sequence>
<name>A0A5B0NLL0_PUCGR</name>
<protein>
    <submittedName>
        <fullName evidence="2">Uncharacterized protein</fullName>
    </submittedName>
</protein>
<feature type="compositionally biased region" description="Polar residues" evidence="1">
    <location>
        <begin position="11"/>
        <end position="24"/>
    </location>
</feature>
<gene>
    <name evidence="2" type="ORF">PGTUg99_031490</name>
</gene>
<accession>A0A5B0NLL0</accession>
<evidence type="ECO:0000256" key="1">
    <source>
        <dbReference type="SAM" id="MobiDB-lite"/>
    </source>
</evidence>
<organism evidence="2 3">
    <name type="scientific">Puccinia graminis f. sp. tritici</name>
    <dbReference type="NCBI Taxonomy" id="56615"/>
    <lineage>
        <taxon>Eukaryota</taxon>
        <taxon>Fungi</taxon>
        <taxon>Dikarya</taxon>
        <taxon>Basidiomycota</taxon>
        <taxon>Pucciniomycotina</taxon>
        <taxon>Pucciniomycetes</taxon>
        <taxon>Pucciniales</taxon>
        <taxon>Pucciniaceae</taxon>
        <taxon>Puccinia</taxon>
    </lineage>
</organism>
<proteinExistence type="predicted"/>
<evidence type="ECO:0000313" key="2">
    <source>
        <dbReference type="EMBL" id="KAA1088828.1"/>
    </source>
</evidence>
<evidence type="ECO:0000313" key="3">
    <source>
        <dbReference type="Proteomes" id="UP000325313"/>
    </source>
</evidence>
<dbReference type="Proteomes" id="UP000325313">
    <property type="component" value="Unassembled WGS sequence"/>
</dbReference>
<feature type="region of interest" description="Disordered" evidence="1">
    <location>
        <begin position="87"/>
        <end position="113"/>
    </location>
</feature>
<feature type="region of interest" description="Disordered" evidence="1">
    <location>
        <begin position="1"/>
        <end position="33"/>
    </location>
</feature>
<feature type="compositionally biased region" description="Low complexity" evidence="1">
    <location>
        <begin position="102"/>
        <end position="113"/>
    </location>
</feature>